<gene>
    <name evidence="3" type="ORF">E7746_06130</name>
</gene>
<dbReference type="OrthoDB" id="1028473at2"/>
<dbReference type="Pfam" id="PF13351">
    <property type="entry name" value="DUF4099"/>
    <property type="match status" value="1"/>
</dbReference>
<keyword evidence="4" id="KW-1185">Reference proteome</keyword>
<sequence length="261" mass="29985">MEIPNKNQQDTLPYEKLALLGIDREKADMLPQDVKQKLMQGEVTPLLQVSIDTGNGMVISLPLKLQLAADKDGTPTLIAYPVQRELSVDRNNELRLSQQELDALRRGDVLQKAIDINGEKTQQYLQLDPETKSIIHRRITEVQIEQKLKDMEKVNDIELGSQQKQQAREGKPVELSVGGEKVSVGIDLKEPQGFKVVKGDLKEWERQQKLRYDEQHPEYLGLVMTDKNRWEYQKVVEHDSKERAISLDPTQKEERKSGLKR</sequence>
<accession>A0A4P7VHH5</accession>
<evidence type="ECO:0000313" key="4">
    <source>
        <dbReference type="Proteomes" id="UP000297031"/>
    </source>
</evidence>
<dbReference type="EMBL" id="CP039393">
    <property type="protein sequence ID" value="QCD35500.1"/>
    <property type="molecule type" value="Genomic_DNA"/>
</dbReference>
<dbReference type="RefSeq" id="WP_136410208.1">
    <property type="nucleotide sequence ID" value="NZ_CP039393.1"/>
</dbReference>
<protein>
    <submittedName>
        <fullName evidence="3">DUF4099 domain-containing protein</fullName>
    </submittedName>
</protein>
<name>A0A4P7VHH5_9BACT</name>
<evidence type="ECO:0000256" key="1">
    <source>
        <dbReference type="SAM" id="MobiDB-lite"/>
    </source>
</evidence>
<dbReference type="KEGG" id="mgod:E7746_06130"/>
<dbReference type="AlphaFoldDB" id="A0A4P7VHH5"/>
<feature type="domain" description="DUF4099" evidence="2">
    <location>
        <begin position="9"/>
        <end position="90"/>
    </location>
</feature>
<dbReference type="Proteomes" id="UP000297031">
    <property type="component" value="Chromosome"/>
</dbReference>
<proteinExistence type="predicted"/>
<evidence type="ECO:0000259" key="2">
    <source>
        <dbReference type="Pfam" id="PF13351"/>
    </source>
</evidence>
<reference evidence="3 4" key="1">
    <citation type="submission" date="2019-02" db="EMBL/GenBank/DDBJ databases">
        <title>Isolation and identification of novel species under the genus Muribaculum.</title>
        <authorList>
            <person name="Miyake S."/>
            <person name="Ding Y."/>
            <person name="Low A."/>
            <person name="Soh M."/>
            <person name="Seedorf H."/>
        </authorList>
    </citation>
    <scope>NUCLEOTIDE SEQUENCE [LARGE SCALE GENOMIC DNA]</scope>
    <source>
        <strain evidence="3 4">TLL-A4</strain>
    </source>
</reference>
<evidence type="ECO:0000313" key="3">
    <source>
        <dbReference type="EMBL" id="QCD35500.1"/>
    </source>
</evidence>
<feature type="region of interest" description="Disordered" evidence="1">
    <location>
        <begin position="241"/>
        <end position="261"/>
    </location>
</feature>
<organism evidence="3 4">
    <name type="scientific">Muribaculum gordoncarteri</name>
    <dbReference type="NCBI Taxonomy" id="2530390"/>
    <lineage>
        <taxon>Bacteria</taxon>
        <taxon>Pseudomonadati</taxon>
        <taxon>Bacteroidota</taxon>
        <taxon>Bacteroidia</taxon>
        <taxon>Bacteroidales</taxon>
        <taxon>Muribaculaceae</taxon>
        <taxon>Muribaculum</taxon>
    </lineage>
</organism>
<dbReference type="InterPro" id="IPR025343">
    <property type="entry name" value="DUF4099"/>
</dbReference>